<evidence type="ECO:0000256" key="4">
    <source>
        <dbReference type="ARBA" id="ARBA00022801"/>
    </source>
</evidence>
<dbReference type="Gene3D" id="2.60.40.2310">
    <property type="match status" value="1"/>
</dbReference>
<evidence type="ECO:0000313" key="13">
    <source>
        <dbReference type="EMBL" id="KAL3616967.1"/>
    </source>
</evidence>
<dbReference type="Gene3D" id="3.30.70.80">
    <property type="entry name" value="Peptidase S8 propeptide/proteinase inhibitor I9"/>
    <property type="match status" value="1"/>
</dbReference>
<dbReference type="InterPro" id="IPR023828">
    <property type="entry name" value="Peptidase_S8_Ser-AS"/>
</dbReference>
<feature type="domain" description="PA" evidence="10">
    <location>
        <begin position="416"/>
        <end position="480"/>
    </location>
</feature>
<evidence type="ECO:0000259" key="10">
    <source>
        <dbReference type="Pfam" id="PF02225"/>
    </source>
</evidence>
<dbReference type="FunFam" id="3.50.30.30:FF:000005">
    <property type="entry name" value="subtilisin-like protease SBT1.5"/>
    <property type="match status" value="1"/>
</dbReference>
<keyword evidence="14" id="KW-1185">Reference proteome</keyword>
<feature type="chain" id="PRO_5044857192" description="Subtilisin-like protease SBT5.6" evidence="8">
    <location>
        <begin position="22"/>
        <end position="777"/>
    </location>
</feature>
<dbReference type="Gene3D" id="3.50.30.30">
    <property type="match status" value="1"/>
</dbReference>
<dbReference type="FunFam" id="3.40.50.200:FF:000006">
    <property type="entry name" value="Subtilisin-like protease SBT1.5"/>
    <property type="match status" value="1"/>
</dbReference>
<dbReference type="Proteomes" id="UP001632038">
    <property type="component" value="Unassembled WGS sequence"/>
</dbReference>
<keyword evidence="4 7" id="KW-0378">Hydrolase</keyword>
<evidence type="ECO:0000256" key="5">
    <source>
        <dbReference type="ARBA" id="ARBA00022825"/>
    </source>
</evidence>
<evidence type="ECO:0008006" key="15">
    <source>
        <dbReference type="Google" id="ProtNLM"/>
    </source>
</evidence>
<dbReference type="InterPro" id="IPR010259">
    <property type="entry name" value="S8pro/Inhibitor_I9"/>
</dbReference>
<dbReference type="AlphaFoldDB" id="A0ABD3BJM3"/>
<feature type="domain" description="Peptidase S8/S53" evidence="9">
    <location>
        <begin position="140"/>
        <end position="610"/>
    </location>
</feature>
<dbReference type="Pfam" id="PF02225">
    <property type="entry name" value="PA"/>
    <property type="match status" value="1"/>
</dbReference>
<dbReference type="PROSITE" id="PS00138">
    <property type="entry name" value="SUBTILASE_SER"/>
    <property type="match status" value="1"/>
</dbReference>
<evidence type="ECO:0000256" key="3">
    <source>
        <dbReference type="ARBA" id="ARBA00022729"/>
    </source>
</evidence>
<dbReference type="GO" id="GO:0006508">
    <property type="term" value="P:proteolysis"/>
    <property type="evidence" value="ECO:0007669"/>
    <property type="project" value="UniProtKB-KW"/>
</dbReference>
<keyword evidence="2 7" id="KW-0645">Protease</keyword>
<feature type="active site" description="Charge relay system" evidence="6 7">
    <location>
        <position position="149"/>
    </location>
</feature>
<dbReference type="InterPro" id="IPR000209">
    <property type="entry name" value="Peptidase_S8/S53_dom"/>
</dbReference>
<evidence type="ECO:0000313" key="14">
    <source>
        <dbReference type="Proteomes" id="UP001632038"/>
    </source>
</evidence>
<dbReference type="CDD" id="cd02120">
    <property type="entry name" value="PA_subtilisin_like"/>
    <property type="match status" value="1"/>
</dbReference>
<keyword evidence="5 7" id="KW-0720">Serine protease</keyword>
<organism evidence="13 14">
    <name type="scientific">Castilleja foliolosa</name>
    <dbReference type="NCBI Taxonomy" id="1961234"/>
    <lineage>
        <taxon>Eukaryota</taxon>
        <taxon>Viridiplantae</taxon>
        <taxon>Streptophyta</taxon>
        <taxon>Embryophyta</taxon>
        <taxon>Tracheophyta</taxon>
        <taxon>Spermatophyta</taxon>
        <taxon>Magnoliopsida</taxon>
        <taxon>eudicotyledons</taxon>
        <taxon>Gunneridae</taxon>
        <taxon>Pentapetalae</taxon>
        <taxon>asterids</taxon>
        <taxon>lamiids</taxon>
        <taxon>Lamiales</taxon>
        <taxon>Orobanchaceae</taxon>
        <taxon>Pedicularideae</taxon>
        <taxon>Castillejinae</taxon>
        <taxon>Castilleja</taxon>
    </lineage>
</organism>
<comment type="caution">
    <text evidence="13">The sequence shown here is derived from an EMBL/GenBank/DDBJ whole genome shotgun (WGS) entry which is preliminary data.</text>
</comment>
<dbReference type="CDD" id="cd04852">
    <property type="entry name" value="Peptidases_S8_3"/>
    <property type="match status" value="1"/>
</dbReference>
<dbReference type="PRINTS" id="PR00723">
    <property type="entry name" value="SUBTILISIN"/>
</dbReference>
<dbReference type="GO" id="GO:0004252">
    <property type="term" value="F:serine-type endopeptidase activity"/>
    <property type="evidence" value="ECO:0007669"/>
    <property type="project" value="UniProtKB-UniRule"/>
</dbReference>
<accession>A0ABD3BJM3</accession>
<feature type="domain" description="Inhibitor I9" evidence="11">
    <location>
        <begin position="26"/>
        <end position="102"/>
    </location>
</feature>
<reference evidence="14" key="1">
    <citation type="journal article" date="2024" name="IScience">
        <title>Strigolactones Initiate the Formation of Haustorium-like Structures in Castilleja.</title>
        <authorList>
            <person name="Buerger M."/>
            <person name="Peterson D."/>
            <person name="Chory J."/>
        </authorList>
    </citation>
    <scope>NUCLEOTIDE SEQUENCE [LARGE SCALE GENOMIC DNA]</scope>
</reference>
<evidence type="ECO:0000256" key="8">
    <source>
        <dbReference type="SAM" id="SignalP"/>
    </source>
</evidence>
<evidence type="ECO:0000259" key="9">
    <source>
        <dbReference type="Pfam" id="PF00082"/>
    </source>
</evidence>
<evidence type="ECO:0000259" key="11">
    <source>
        <dbReference type="Pfam" id="PF05922"/>
    </source>
</evidence>
<protein>
    <recommendedName>
        <fullName evidence="15">Subtilisin-like protease SBT5.6</fullName>
    </recommendedName>
</protein>
<gene>
    <name evidence="13" type="ORF">CASFOL_039361</name>
</gene>
<feature type="domain" description="Subtilisin-like protease fibronectin type-III" evidence="12">
    <location>
        <begin position="674"/>
        <end position="774"/>
    </location>
</feature>
<feature type="active site" description="Charge relay system" evidence="6 7">
    <location>
        <position position="566"/>
    </location>
</feature>
<keyword evidence="3 8" id="KW-0732">Signal</keyword>
<name>A0ABD3BJM3_9LAMI</name>
<dbReference type="InterPro" id="IPR034197">
    <property type="entry name" value="Peptidases_S8_3"/>
</dbReference>
<dbReference type="InterPro" id="IPR037045">
    <property type="entry name" value="S8pro/Inhibitor_I9_sf"/>
</dbReference>
<feature type="active site" description="Charge relay system" evidence="6 7">
    <location>
        <position position="222"/>
    </location>
</feature>
<dbReference type="PANTHER" id="PTHR10795">
    <property type="entry name" value="PROPROTEIN CONVERTASE SUBTILISIN/KEXIN"/>
    <property type="match status" value="1"/>
</dbReference>
<dbReference type="Gene3D" id="3.40.50.200">
    <property type="entry name" value="Peptidase S8/S53 domain"/>
    <property type="match status" value="1"/>
</dbReference>
<proteinExistence type="inferred from homology"/>
<dbReference type="InterPro" id="IPR036852">
    <property type="entry name" value="Peptidase_S8/S53_dom_sf"/>
</dbReference>
<dbReference type="SUPFAM" id="SSF52743">
    <property type="entry name" value="Subtilisin-like"/>
    <property type="match status" value="1"/>
</dbReference>
<dbReference type="InterPro" id="IPR045051">
    <property type="entry name" value="SBT"/>
</dbReference>
<dbReference type="InterPro" id="IPR041469">
    <property type="entry name" value="Subtilisin-like_FN3"/>
</dbReference>
<dbReference type="FunFam" id="3.30.70.80:FF:000002">
    <property type="entry name" value="Subtilisin-like protease SBT5.3"/>
    <property type="match status" value="1"/>
</dbReference>
<dbReference type="Pfam" id="PF05922">
    <property type="entry name" value="Inhibitor_I9"/>
    <property type="match status" value="1"/>
</dbReference>
<dbReference type="Pfam" id="PF00082">
    <property type="entry name" value="Peptidase_S8"/>
    <property type="match status" value="1"/>
</dbReference>
<evidence type="ECO:0000259" key="12">
    <source>
        <dbReference type="Pfam" id="PF17766"/>
    </source>
</evidence>
<evidence type="ECO:0000256" key="7">
    <source>
        <dbReference type="PROSITE-ProRule" id="PRU01240"/>
    </source>
</evidence>
<evidence type="ECO:0000256" key="6">
    <source>
        <dbReference type="PIRSR" id="PIRSR615500-1"/>
    </source>
</evidence>
<dbReference type="Pfam" id="PF17766">
    <property type="entry name" value="fn3_6"/>
    <property type="match status" value="1"/>
</dbReference>
<dbReference type="InterPro" id="IPR003137">
    <property type="entry name" value="PA_domain"/>
</dbReference>
<dbReference type="EMBL" id="JAVIJP010000087">
    <property type="protein sequence ID" value="KAL3616967.1"/>
    <property type="molecule type" value="Genomic_DNA"/>
</dbReference>
<sequence>MNNFNVSTILLVLLLPLVISSTEKQVYIVYLGEHNGEKTLQEIEDNHHSYLLSVKAGEEDAKSSIVYSYKHSINGFAAHLTSDEASELSGRPEVVSVFRSHPGKYVLHTTRSWEFVGLPETKKIDKLDKDDYLLLKSRYGKNIVVGMLDSGIWPESQSFHDKHMGPIPKSWNGICQYGDAFNSSHCNRKIIGARYYIKGYEAYYGPLNRTLDYHSPRDKDGHGTHTASTVAGRRVKNISALGGFARGTALGGAPLARLAIYKACWAIPHQGKQDGNTCFEEDMLAAIDDAIADGVDVLSLSIGTAKPVPYDQDGIAIGALHATKKNIVVACSAGNSGPGSGTLSNPAPWIITVGASSVDRIFVSPVELGNGVEIAGQTVTPHKLENKKYSLVFSGQVINHDVPKALHGQCLPGSLSPEKTKGKIVLCFRGNGTRVGKGMEVKRAGGLGFILGNSEENGNELSVDAHVLPATAVNYENTLKIYNYIKSTKNPTAYIVPAKTVLDTKPAPFMASFSSRGPNTISPNILKPDITGPGLNILAAWSEASSPTKLEEDKRVVKYNILSGTSMSCPHIAAASALLKDLHPDWSSAAIRSALITTAGLENNEGKQITDASCKPADPFQFGSGHFRPTKAADPGLIYDASYNDYLLFLCSTGVEKYIIDSNKCPKNLPSPVNLNYPSLAIPRLNGAVTAVRTVTNVGSSKSVYFASVEPPSGISVKITPPILYFNRAGEKKSFTITVKKEREFTGGVEKDVYLFGWYTWSDGVHTVRSPMAVSVA</sequence>
<feature type="signal peptide" evidence="8">
    <location>
        <begin position="1"/>
        <end position="21"/>
    </location>
</feature>
<dbReference type="InterPro" id="IPR015500">
    <property type="entry name" value="Peptidase_S8_subtilisin-rel"/>
</dbReference>
<comment type="similarity">
    <text evidence="1 7">Belongs to the peptidase S8 family.</text>
</comment>
<evidence type="ECO:0000256" key="2">
    <source>
        <dbReference type="ARBA" id="ARBA00022670"/>
    </source>
</evidence>
<dbReference type="PROSITE" id="PS51892">
    <property type="entry name" value="SUBTILASE"/>
    <property type="match status" value="1"/>
</dbReference>
<evidence type="ECO:0000256" key="1">
    <source>
        <dbReference type="ARBA" id="ARBA00011073"/>
    </source>
</evidence>